<feature type="transmembrane region" description="Helical" evidence="7">
    <location>
        <begin position="221"/>
        <end position="243"/>
    </location>
</feature>
<dbReference type="Pfam" id="PF00902">
    <property type="entry name" value="TatC"/>
    <property type="match status" value="1"/>
</dbReference>
<dbReference type="PRINTS" id="PR01840">
    <property type="entry name" value="TATCFAMILY"/>
</dbReference>
<dbReference type="EMBL" id="CP073720">
    <property type="protein sequence ID" value="UWP87458.1"/>
    <property type="molecule type" value="Genomic_DNA"/>
</dbReference>
<keyword evidence="5 7" id="KW-0811">Translocation</keyword>
<dbReference type="InterPro" id="IPR002033">
    <property type="entry name" value="TatC"/>
</dbReference>
<accession>A0ABY5WBJ7</accession>
<keyword evidence="2 7" id="KW-0812">Transmembrane</keyword>
<keyword evidence="4 7" id="KW-1133">Transmembrane helix</keyword>
<evidence type="ECO:0000256" key="6">
    <source>
        <dbReference type="ARBA" id="ARBA00023136"/>
    </source>
</evidence>
<evidence type="ECO:0000256" key="1">
    <source>
        <dbReference type="ARBA" id="ARBA00004141"/>
    </source>
</evidence>
<gene>
    <name evidence="7 9" type="primary">tatC</name>
    <name evidence="9" type="ORF">Dfulv_17900</name>
</gene>
<sequence>MTLMEHLRELRSRLFKACLAILIGIIVAWFFAQHVLTIIQDPYCELALKQTLKAHGNVVPEGYRCPFVNLKVTDPLLLQLKISLWTGLILACPFWLYQLWAFIAPGLHRSERRWAYVFAALAAPLFALGSVLAFYVVKTGLEVLLSFTGNNTSNILEAMAYVDFVTGMMLVFGVAFEFPLGVMLANIAGIVTGKRLLGWWRVAVFTFFVFAAIATPTADPFGMTFLALCLSALYFGAVAFAIINDRRRGRNQPDYANIGDDEISSLDDYEVEPVGAATSVGGYDPVEPPTAVDAPTPVERPQSLDRRYDDVT</sequence>
<name>A0ABY5WBJ7_9ACTN</name>
<evidence type="ECO:0000256" key="7">
    <source>
        <dbReference type="HAMAP-Rule" id="MF_00902"/>
    </source>
</evidence>
<keyword evidence="7" id="KW-0813">Transport</keyword>
<evidence type="ECO:0000256" key="3">
    <source>
        <dbReference type="ARBA" id="ARBA00022927"/>
    </source>
</evidence>
<protein>
    <recommendedName>
        <fullName evidence="7">Sec-independent protein translocase protein TatC</fullName>
    </recommendedName>
</protein>
<feature type="region of interest" description="Disordered" evidence="8">
    <location>
        <begin position="276"/>
        <end position="312"/>
    </location>
</feature>
<feature type="transmembrane region" description="Helical" evidence="7">
    <location>
        <begin position="82"/>
        <end position="103"/>
    </location>
</feature>
<evidence type="ECO:0000256" key="8">
    <source>
        <dbReference type="SAM" id="MobiDB-lite"/>
    </source>
</evidence>
<comment type="function">
    <text evidence="7">Part of the twin-arginine translocation (Tat) system that transports large folded proteins containing a characteristic twin-arginine motif in their signal peptide across membranes. Together with TatB, TatC is part of a receptor directly interacting with Tat signal peptides.</text>
</comment>
<reference evidence="9" key="1">
    <citation type="submission" date="2021-04" db="EMBL/GenBank/DDBJ databases">
        <authorList>
            <person name="Hartkoorn R.C."/>
            <person name="Beaudoing E."/>
            <person name="Hot D."/>
        </authorList>
    </citation>
    <scope>NUCLEOTIDE SEQUENCE</scope>
    <source>
        <strain evidence="9">NRRL B-16292</strain>
    </source>
</reference>
<comment type="subcellular location">
    <subcellularLocation>
        <location evidence="7">Cell membrane</location>
        <topology evidence="7">Multi-pass membrane protein</topology>
    </subcellularLocation>
    <subcellularLocation>
        <location evidence="1">Membrane</location>
        <topology evidence="1">Multi-pass membrane protein</topology>
    </subcellularLocation>
</comment>
<evidence type="ECO:0000256" key="4">
    <source>
        <dbReference type="ARBA" id="ARBA00022989"/>
    </source>
</evidence>
<dbReference type="NCBIfam" id="TIGR00945">
    <property type="entry name" value="tatC"/>
    <property type="match status" value="1"/>
</dbReference>
<keyword evidence="6 7" id="KW-0472">Membrane</keyword>
<comment type="subunit">
    <text evidence="7">The Tat system comprises two distinct complexes: a TatABC complex, containing multiple copies of TatA, TatB and TatC subunits, and a separate TatA complex, containing only TatA subunits. Substrates initially bind to the TatABC complex, which probably triggers association of the separate TatA complex to form the active translocon.</text>
</comment>
<dbReference type="PANTHER" id="PTHR30371">
    <property type="entry name" value="SEC-INDEPENDENT PROTEIN TRANSLOCASE PROTEIN TATC"/>
    <property type="match status" value="1"/>
</dbReference>
<feature type="transmembrane region" description="Helical" evidence="7">
    <location>
        <begin position="115"/>
        <end position="138"/>
    </location>
</feature>
<dbReference type="RefSeq" id="WP_259867725.1">
    <property type="nucleotide sequence ID" value="NZ_BAAAST010000061.1"/>
</dbReference>
<keyword evidence="10" id="KW-1185">Reference proteome</keyword>
<feature type="compositionally biased region" description="Basic and acidic residues" evidence="8">
    <location>
        <begin position="302"/>
        <end position="312"/>
    </location>
</feature>
<dbReference type="PANTHER" id="PTHR30371:SF0">
    <property type="entry name" value="SEC-INDEPENDENT PROTEIN TRANSLOCASE PROTEIN TATC, CHLOROPLASTIC-RELATED"/>
    <property type="match status" value="1"/>
</dbReference>
<evidence type="ECO:0000313" key="10">
    <source>
        <dbReference type="Proteomes" id="UP001059617"/>
    </source>
</evidence>
<feature type="transmembrane region" description="Helical" evidence="7">
    <location>
        <begin position="158"/>
        <end position="184"/>
    </location>
</feature>
<reference evidence="9" key="2">
    <citation type="submission" date="2022-09" db="EMBL/GenBank/DDBJ databases">
        <title>Biosynthetic gene clusters of Dactylosporangioum fulvum.</title>
        <authorList>
            <person name="Caradec T."/>
        </authorList>
    </citation>
    <scope>NUCLEOTIDE SEQUENCE</scope>
    <source>
        <strain evidence="9">NRRL B-16292</strain>
    </source>
</reference>
<organism evidence="9 10">
    <name type="scientific">Dactylosporangium fulvum</name>
    <dbReference type="NCBI Taxonomy" id="53359"/>
    <lineage>
        <taxon>Bacteria</taxon>
        <taxon>Bacillati</taxon>
        <taxon>Actinomycetota</taxon>
        <taxon>Actinomycetes</taxon>
        <taxon>Micromonosporales</taxon>
        <taxon>Micromonosporaceae</taxon>
        <taxon>Dactylosporangium</taxon>
    </lineage>
</organism>
<comment type="similarity">
    <text evidence="7">Belongs to the TatC family.</text>
</comment>
<evidence type="ECO:0000256" key="2">
    <source>
        <dbReference type="ARBA" id="ARBA00022692"/>
    </source>
</evidence>
<evidence type="ECO:0000256" key="5">
    <source>
        <dbReference type="ARBA" id="ARBA00023010"/>
    </source>
</evidence>
<dbReference type="HAMAP" id="MF_00902">
    <property type="entry name" value="TatC"/>
    <property type="match status" value="1"/>
</dbReference>
<evidence type="ECO:0000313" key="9">
    <source>
        <dbReference type="EMBL" id="UWP87458.1"/>
    </source>
</evidence>
<feature type="transmembrane region" description="Helical" evidence="7">
    <location>
        <begin position="196"/>
        <end position="215"/>
    </location>
</feature>
<proteinExistence type="inferred from homology"/>
<dbReference type="Proteomes" id="UP001059617">
    <property type="component" value="Chromosome"/>
</dbReference>
<feature type="transmembrane region" description="Helical" evidence="7">
    <location>
        <begin position="14"/>
        <end position="32"/>
    </location>
</feature>
<keyword evidence="3 7" id="KW-0653">Protein transport</keyword>
<keyword evidence="7" id="KW-1003">Cell membrane</keyword>